<dbReference type="Proteomes" id="UP000053060">
    <property type="component" value="Unassembled WGS sequence"/>
</dbReference>
<dbReference type="NCBIfam" id="TIGR04025">
    <property type="entry name" value="PPOX_FMN_DR2398"/>
    <property type="match status" value="1"/>
</dbReference>
<dbReference type="Pfam" id="PF01243">
    <property type="entry name" value="PNPOx_N"/>
    <property type="match status" value="1"/>
</dbReference>
<comment type="caution">
    <text evidence="2">The sequence shown here is derived from an EMBL/GenBank/DDBJ whole genome shotgun (WGS) entry which is preliminary data.</text>
</comment>
<evidence type="ECO:0000313" key="3">
    <source>
        <dbReference type="Proteomes" id="UP000053060"/>
    </source>
</evidence>
<protein>
    <submittedName>
        <fullName evidence="2">Pyridoxamine 5-phosphate oxidase</fullName>
    </submittedName>
</protein>
<proteinExistence type="predicted"/>
<reference evidence="2 3" key="2">
    <citation type="journal article" date="2016" name="Genome Announc.">
        <title>Draft Genome Sequence of a Versatile Hydrocarbon-Degrading Bacterium, Rhodococcus pyridinivorans Strain KG-16, Collected from Oil Fields in India.</title>
        <authorList>
            <person name="Aggarwal R.K."/>
            <person name="Dawar C."/>
            <person name="Phanindranath R."/>
            <person name="Mutnuri L."/>
            <person name="Dayal A.M."/>
        </authorList>
    </citation>
    <scope>NUCLEOTIDE SEQUENCE [LARGE SCALE GENOMIC DNA]</scope>
    <source>
        <strain evidence="2 3">KG-16</strain>
    </source>
</reference>
<name>A0A0V9UJR6_9NOCA</name>
<gene>
    <name evidence="2" type="ORF">Z045_13785</name>
</gene>
<dbReference type="InterPro" id="IPR011576">
    <property type="entry name" value="Pyridox_Oxase_N"/>
</dbReference>
<sequence length="213" mass="23653">MDADRIDELVQGGIRTQGELEAVLGIPHPAIVDKARPHLTPLIRHFLSLARFFTIATADAVGNCDCSPRGDIESAVLVLDDHTIALPDRPGNRRADSYRNILENPHVGLLFFVPGDEEVLRINGRATLSTDPDLLGKLSLQNKPAQLAVIVQIDEVFLHCARALLRAKLWDPSTYPDRAAVPSMRDMHAELHSIEIPADAEPGKRELYREFLY</sequence>
<feature type="domain" description="Pyridoxamine 5'-phosphate oxidase N-terminal" evidence="1">
    <location>
        <begin position="40"/>
        <end position="158"/>
    </location>
</feature>
<dbReference type="RefSeq" id="WP_060652366.1">
    <property type="nucleotide sequence ID" value="NZ_AZXY01000006.1"/>
</dbReference>
<reference evidence="3" key="1">
    <citation type="submission" date="2015-01" db="EMBL/GenBank/DDBJ databases">
        <title>Draft genome sequence of Rhodococcus pyridinivorans strain KG-16, a hydrocarbon-degrading bacterium.</title>
        <authorList>
            <person name="Aggarwal R.K."/>
            <person name="Dawar C."/>
        </authorList>
    </citation>
    <scope>NUCLEOTIDE SEQUENCE [LARGE SCALE GENOMIC DNA]</scope>
    <source>
        <strain evidence="3">KG-16</strain>
    </source>
</reference>
<evidence type="ECO:0000259" key="1">
    <source>
        <dbReference type="Pfam" id="PF01243"/>
    </source>
</evidence>
<dbReference type="AlphaFoldDB" id="A0A0V9UJR6"/>
<accession>A0A0V9UJR6</accession>
<dbReference type="PATRIC" id="fig|1441730.3.peg.2865"/>
<evidence type="ECO:0000313" key="2">
    <source>
        <dbReference type="EMBL" id="KSZ58247.1"/>
    </source>
</evidence>
<dbReference type="EMBL" id="AZXY01000006">
    <property type="protein sequence ID" value="KSZ58247.1"/>
    <property type="molecule type" value="Genomic_DNA"/>
</dbReference>
<organism evidence="2 3">
    <name type="scientific">Rhodococcus pyridinivorans KG-16</name>
    <dbReference type="NCBI Taxonomy" id="1441730"/>
    <lineage>
        <taxon>Bacteria</taxon>
        <taxon>Bacillati</taxon>
        <taxon>Actinomycetota</taxon>
        <taxon>Actinomycetes</taxon>
        <taxon>Mycobacteriales</taxon>
        <taxon>Nocardiaceae</taxon>
        <taxon>Rhodococcus</taxon>
    </lineage>
</organism>
<dbReference type="SUPFAM" id="SSF50475">
    <property type="entry name" value="FMN-binding split barrel"/>
    <property type="match status" value="1"/>
</dbReference>
<dbReference type="PANTHER" id="PTHR42815:SF2">
    <property type="entry name" value="FAD-BINDING, PUTATIVE (AFU_ORTHOLOGUE AFUA_6G07600)-RELATED"/>
    <property type="match status" value="1"/>
</dbReference>
<dbReference type="InterPro" id="IPR012349">
    <property type="entry name" value="Split_barrel_FMN-bd"/>
</dbReference>
<dbReference type="Gene3D" id="2.30.110.10">
    <property type="entry name" value="Electron Transport, Fmn-binding Protein, Chain A"/>
    <property type="match status" value="1"/>
</dbReference>
<dbReference type="PANTHER" id="PTHR42815">
    <property type="entry name" value="FAD-BINDING, PUTATIVE (AFU_ORTHOLOGUE AFUA_6G07600)-RELATED"/>
    <property type="match status" value="1"/>
</dbReference>
<dbReference type="InterPro" id="IPR024029">
    <property type="entry name" value="Pyridox_Oxase_FMN-dep"/>
</dbReference>